<evidence type="ECO:0000256" key="1">
    <source>
        <dbReference type="ARBA" id="ARBA00022605"/>
    </source>
</evidence>
<dbReference type="Gene3D" id="3.40.50.300">
    <property type="entry name" value="P-loop containing nucleotide triphosphate hydrolases"/>
    <property type="match status" value="1"/>
</dbReference>
<proteinExistence type="inferred from homology"/>
<comment type="pathway">
    <text evidence="7">Metabolic intermediate biosynthesis; chorismate biosynthesis; chorismate from D-erythrose 4-phosphate and phosphoenolpyruvate: step 5/7.</text>
</comment>
<dbReference type="GO" id="GO:0009073">
    <property type="term" value="P:aromatic amino acid family biosynthetic process"/>
    <property type="evidence" value="ECO:0007669"/>
    <property type="project" value="UniProtKB-KW"/>
</dbReference>
<dbReference type="PRINTS" id="PR01100">
    <property type="entry name" value="SHIKIMTKNASE"/>
</dbReference>
<evidence type="ECO:0000256" key="5">
    <source>
        <dbReference type="ARBA" id="ARBA00022840"/>
    </source>
</evidence>
<comment type="similarity">
    <text evidence="7">Belongs to the shikimate kinase family.</text>
</comment>
<dbReference type="AlphaFoldDB" id="A0A7W8EAW5"/>
<protein>
    <recommendedName>
        <fullName evidence="7">Shikimate kinase</fullName>
        <shortName evidence="7">SK</shortName>
        <ecNumber evidence="7">2.7.1.71</ecNumber>
    </recommendedName>
</protein>
<feature type="binding site" evidence="7">
    <location>
        <position position="88"/>
    </location>
    <ligand>
        <name>substrate</name>
    </ligand>
</feature>
<dbReference type="UniPathway" id="UPA00053">
    <property type="reaction ID" value="UER00088"/>
</dbReference>
<dbReference type="GO" id="GO:0000287">
    <property type="term" value="F:magnesium ion binding"/>
    <property type="evidence" value="ECO:0007669"/>
    <property type="project" value="UniProtKB-UniRule"/>
</dbReference>
<keyword evidence="7" id="KW-0460">Magnesium</keyword>
<keyword evidence="6 7" id="KW-0057">Aromatic amino acid biosynthesis</keyword>
<keyword evidence="1 7" id="KW-0028">Amino-acid biosynthesis</keyword>
<feature type="binding site" evidence="7">
    <location>
        <position position="110"/>
    </location>
    <ligand>
        <name>substrate</name>
    </ligand>
</feature>
<evidence type="ECO:0000313" key="10">
    <source>
        <dbReference type="Proteomes" id="UP000584867"/>
    </source>
</evidence>
<comment type="cofactor">
    <cofactor evidence="7">
        <name>Mg(2+)</name>
        <dbReference type="ChEBI" id="CHEBI:18420"/>
    </cofactor>
    <text evidence="7">Binds 1 Mg(2+) ion per subunit.</text>
</comment>
<feature type="binding site" evidence="7">
    <location>
        <position position="46"/>
    </location>
    <ligand>
        <name>Mg(2+)</name>
        <dbReference type="ChEBI" id="CHEBI:18420"/>
    </ligand>
</feature>
<keyword evidence="5 7" id="KW-0067">ATP-binding</keyword>
<accession>A0A7W8EAW5</accession>
<feature type="binding site" evidence="7">
    <location>
        <position position="156"/>
    </location>
    <ligand>
        <name>ATP</name>
        <dbReference type="ChEBI" id="CHEBI:30616"/>
    </ligand>
</feature>
<dbReference type="EMBL" id="JACHIO010000015">
    <property type="protein sequence ID" value="MBB5065222.1"/>
    <property type="molecule type" value="Genomic_DNA"/>
</dbReference>
<evidence type="ECO:0000256" key="4">
    <source>
        <dbReference type="ARBA" id="ARBA00022777"/>
    </source>
</evidence>
<comment type="caution">
    <text evidence="7">Lacks conserved residue(s) required for the propagation of feature annotation.</text>
</comment>
<dbReference type="InterPro" id="IPR027417">
    <property type="entry name" value="P-loop_NTPase"/>
</dbReference>
<evidence type="ECO:0000256" key="8">
    <source>
        <dbReference type="SAM" id="MobiDB-lite"/>
    </source>
</evidence>
<dbReference type="Pfam" id="PF01202">
    <property type="entry name" value="SKI"/>
    <property type="match status" value="1"/>
</dbReference>
<dbReference type="EC" id="2.7.1.71" evidence="7"/>
<dbReference type="GO" id="GO:0008652">
    <property type="term" value="P:amino acid biosynthetic process"/>
    <property type="evidence" value="ECO:0007669"/>
    <property type="project" value="UniProtKB-KW"/>
</dbReference>
<organism evidence="9 10">
    <name type="scientific">Granulicella mallensis</name>
    <dbReference type="NCBI Taxonomy" id="940614"/>
    <lineage>
        <taxon>Bacteria</taxon>
        <taxon>Pseudomonadati</taxon>
        <taxon>Acidobacteriota</taxon>
        <taxon>Terriglobia</taxon>
        <taxon>Terriglobales</taxon>
        <taxon>Acidobacteriaceae</taxon>
        <taxon>Granulicella</taxon>
    </lineage>
</organism>
<keyword evidence="7" id="KW-0963">Cytoplasm</keyword>
<comment type="subcellular location">
    <subcellularLocation>
        <location evidence="7">Cytoplasm</location>
    </subcellularLocation>
</comment>
<comment type="subunit">
    <text evidence="7">Monomer.</text>
</comment>
<dbReference type="HAMAP" id="MF_00109">
    <property type="entry name" value="Shikimate_kinase"/>
    <property type="match status" value="1"/>
</dbReference>
<dbReference type="CDD" id="cd00464">
    <property type="entry name" value="SK"/>
    <property type="match status" value="1"/>
</dbReference>
<keyword evidence="7" id="KW-0479">Metal-binding</keyword>
<feature type="compositionally biased region" description="Low complexity" evidence="8">
    <location>
        <begin position="16"/>
        <end position="25"/>
    </location>
</feature>
<keyword evidence="2 7" id="KW-0808">Transferase</keyword>
<evidence type="ECO:0000313" key="9">
    <source>
        <dbReference type="EMBL" id="MBB5065222.1"/>
    </source>
</evidence>
<dbReference type="SUPFAM" id="SSF52540">
    <property type="entry name" value="P-loop containing nucleoside triphosphate hydrolases"/>
    <property type="match status" value="1"/>
</dbReference>
<evidence type="ECO:0000256" key="3">
    <source>
        <dbReference type="ARBA" id="ARBA00022741"/>
    </source>
</evidence>
<dbReference type="GO" id="GO:0005524">
    <property type="term" value="F:ATP binding"/>
    <property type="evidence" value="ECO:0007669"/>
    <property type="project" value="UniProtKB-UniRule"/>
</dbReference>
<dbReference type="RefSeq" id="WP_184257734.1">
    <property type="nucleotide sequence ID" value="NZ_JACHIO010000015.1"/>
</dbReference>
<dbReference type="InterPro" id="IPR031322">
    <property type="entry name" value="Shikimate/glucono_kinase"/>
</dbReference>
<feature type="binding site" evidence="7">
    <location>
        <position position="172"/>
    </location>
    <ligand>
        <name>substrate</name>
    </ligand>
</feature>
<keyword evidence="4 7" id="KW-0418">Kinase</keyword>
<keyword evidence="3 7" id="KW-0547">Nucleotide-binding</keyword>
<dbReference type="PANTHER" id="PTHR21087:SF16">
    <property type="entry name" value="SHIKIMATE KINASE 1, CHLOROPLASTIC"/>
    <property type="match status" value="1"/>
</dbReference>
<dbReference type="GO" id="GO:0004765">
    <property type="term" value="F:shikimate kinase activity"/>
    <property type="evidence" value="ECO:0007669"/>
    <property type="project" value="UniProtKB-UniRule"/>
</dbReference>
<dbReference type="PANTHER" id="PTHR21087">
    <property type="entry name" value="SHIKIMATE KINASE"/>
    <property type="match status" value="1"/>
</dbReference>
<reference evidence="9 10" key="1">
    <citation type="submission" date="2020-08" db="EMBL/GenBank/DDBJ databases">
        <title>Genomic Encyclopedia of Type Strains, Phase IV (KMG-V): Genome sequencing to study the core and pangenomes of soil and plant-associated prokaryotes.</title>
        <authorList>
            <person name="Whitman W."/>
        </authorList>
    </citation>
    <scope>NUCLEOTIDE SEQUENCE [LARGE SCALE GENOMIC DNA]</scope>
    <source>
        <strain evidence="9 10">X5P3</strain>
    </source>
</reference>
<dbReference type="InterPro" id="IPR000623">
    <property type="entry name" value="Shikimate_kinase/TSH1"/>
</dbReference>
<dbReference type="GO" id="GO:0009423">
    <property type="term" value="P:chorismate biosynthetic process"/>
    <property type="evidence" value="ECO:0007669"/>
    <property type="project" value="UniProtKB-UniRule"/>
</dbReference>
<feature type="binding site" evidence="7">
    <location>
        <position position="64"/>
    </location>
    <ligand>
        <name>substrate</name>
    </ligand>
</feature>
<dbReference type="Proteomes" id="UP000584867">
    <property type="component" value="Unassembled WGS sequence"/>
</dbReference>
<feature type="region of interest" description="Disordered" evidence="8">
    <location>
        <begin position="1"/>
        <end position="25"/>
    </location>
</feature>
<dbReference type="GO" id="GO:0005829">
    <property type="term" value="C:cytosol"/>
    <property type="evidence" value="ECO:0007669"/>
    <property type="project" value="TreeGrafter"/>
</dbReference>
<comment type="function">
    <text evidence="7">Catalyzes the specific phosphorylation of the 3-hydroxyl group of shikimic acid using ATP as a cosubstrate.</text>
</comment>
<gene>
    <name evidence="7" type="primary">aroK</name>
    <name evidence="9" type="ORF">HDF15_003585</name>
</gene>
<evidence type="ECO:0000256" key="2">
    <source>
        <dbReference type="ARBA" id="ARBA00022679"/>
    </source>
</evidence>
<feature type="binding site" evidence="7">
    <location>
        <begin position="42"/>
        <end position="47"/>
    </location>
    <ligand>
        <name>ATP</name>
        <dbReference type="ChEBI" id="CHEBI:30616"/>
    </ligand>
</feature>
<evidence type="ECO:0000256" key="6">
    <source>
        <dbReference type="ARBA" id="ARBA00023141"/>
    </source>
</evidence>
<comment type="catalytic activity">
    <reaction evidence="7">
        <text>shikimate + ATP = 3-phosphoshikimate + ADP + H(+)</text>
        <dbReference type="Rhea" id="RHEA:13121"/>
        <dbReference type="ChEBI" id="CHEBI:15378"/>
        <dbReference type="ChEBI" id="CHEBI:30616"/>
        <dbReference type="ChEBI" id="CHEBI:36208"/>
        <dbReference type="ChEBI" id="CHEBI:145989"/>
        <dbReference type="ChEBI" id="CHEBI:456216"/>
        <dbReference type="EC" id="2.7.1.71"/>
    </reaction>
</comment>
<name>A0A7W8EAW5_9BACT</name>
<evidence type="ECO:0000256" key="7">
    <source>
        <dbReference type="HAMAP-Rule" id="MF_00109"/>
    </source>
</evidence>
<sequence length="205" mass="21842">MTATAATLEAVPEPTPARSVPSAAHHPAPAGYDRIVFTGFMGSGKSTVGALLADRLGWTFLDLDTEIERRCGLTVPQIFAQLGEAHFRRQETAALASVLGRSRIVIALGGGAPEELGNRLLLEQTPATAVVFLTAPFATLYDRCQVQAATPGATERPVLADRQKAEARFAARLKHYERIADSTLDTTALSPEATVEAVLRAFSQS</sequence>
<comment type="caution">
    <text evidence="9">The sequence shown here is derived from an EMBL/GenBank/DDBJ whole genome shotgun (WGS) entry which is preliminary data.</text>
</comment>